<dbReference type="AlphaFoldDB" id="A0A5R9E8D0"/>
<dbReference type="Gene3D" id="3.30.559.30">
    <property type="entry name" value="Nonribosomal peptide synthetase, condensation domain"/>
    <property type="match status" value="1"/>
</dbReference>
<evidence type="ECO:0008006" key="4">
    <source>
        <dbReference type="Google" id="ProtNLM"/>
    </source>
</evidence>
<name>A0A5R9E8D0_9ACTN</name>
<evidence type="ECO:0000313" key="2">
    <source>
        <dbReference type="EMBL" id="TLQ46350.1"/>
    </source>
</evidence>
<dbReference type="EMBL" id="VAWE01000001">
    <property type="protein sequence ID" value="TLQ46350.1"/>
    <property type="molecule type" value="Genomic_DNA"/>
</dbReference>
<dbReference type="RefSeq" id="WP_138055668.1">
    <property type="nucleotide sequence ID" value="NZ_VAWE01000001.1"/>
</dbReference>
<keyword evidence="3" id="KW-1185">Reference proteome</keyword>
<accession>A0A5R9E8D0</accession>
<feature type="region of interest" description="Disordered" evidence="1">
    <location>
        <begin position="223"/>
        <end position="242"/>
    </location>
</feature>
<feature type="region of interest" description="Disordered" evidence="1">
    <location>
        <begin position="183"/>
        <end position="211"/>
    </location>
</feature>
<organism evidence="2 3">
    <name type="scientific">Streptomyces marianii</name>
    <dbReference type="NCBI Taxonomy" id="1817406"/>
    <lineage>
        <taxon>Bacteria</taxon>
        <taxon>Bacillati</taxon>
        <taxon>Actinomycetota</taxon>
        <taxon>Actinomycetes</taxon>
        <taxon>Kitasatosporales</taxon>
        <taxon>Streptomycetaceae</taxon>
        <taxon>Streptomyces</taxon>
    </lineage>
</organism>
<gene>
    <name evidence="2" type="ORF">FEF34_28210</name>
</gene>
<feature type="compositionally biased region" description="Basic and acidic residues" evidence="1">
    <location>
        <begin position="183"/>
        <end position="195"/>
    </location>
</feature>
<dbReference type="InterPro" id="IPR023213">
    <property type="entry name" value="CAT-like_dom_sf"/>
</dbReference>
<dbReference type="OrthoDB" id="3405520at2"/>
<evidence type="ECO:0000313" key="3">
    <source>
        <dbReference type="Proteomes" id="UP000305921"/>
    </source>
</evidence>
<proteinExistence type="predicted"/>
<dbReference type="Gene3D" id="3.30.559.10">
    <property type="entry name" value="Chloramphenicol acetyltransferase-like domain"/>
    <property type="match status" value="1"/>
</dbReference>
<dbReference type="Proteomes" id="UP000305921">
    <property type="component" value="Unassembled WGS sequence"/>
</dbReference>
<comment type="caution">
    <text evidence="2">The sequence shown here is derived from an EMBL/GenBank/DDBJ whole genome shotgun (WGS) entry which is preliminary data.</text>
</comment>
<evidence type="ECO:0000256" key="1">
    <source>
        <dbReference type="SAM" id="MobiDB-lite"/>
    </source>
</evidence>
<reference evidence="2 3" key="1">
    <citation type="submission" date="2019-05" db="EMBL/GenBank/DDBJ databases">
        <title>Streptomyces marianii sp. nov., a novel marine actinomycete from southern coast of India.</title>
        <authorList>
            <person name="Iniyan A.M."/>
            <person name="Wink J."/>
            <person name="Ramprasad E."/>
            <person name="Ramana C.V."/>
            <person name="Bunk B."/>
            <person name="Sproer C."/>
            <person name="Joseph F.-J.R.S."/>
            <person name="Vincent S.G.P."/>
        </authorList>
    </citation>
    <scope>NUCLEOTIDE SEQUENCE [LARGE SCALE GENOMIC DNA]</scope>
    <source>
        <strain evidence="2 3">ICN19</strain>
    </source>
</reference>
<dbReference type="SUPFAM" id="SSF52777">
    <property type="entry name" value="CoA-dependent acyltransferases"/>
    <property type="match status" value="2"/>
</dbReference>
<sequence>MPTTPEHRPVRFAAGEAHRAPLTWSQRYYLAETDAARPLGRGLAIRRLYELRPGVSEQDVVAALRDLLHRFEGLRSTVVRETVGADAGAGQHVHPEGVLRLAVHAVDGEAQAAEAAAAVLDALAAKPFEVAEEWPVRAALIGPAGSPRFLALVFSHVAVDAFALLPVTDHLVAAVAVRRPEWPPARSRDAGRSPREQAAAEAAEPSRRTAERALRRAAEAFRAMPAAPPAQGPPDDAGSADRCRFLSRTSPALDLAAGAVSLRTGEGVATVLAAAMVAVDAHLADSPTGYLQLLAANRSRPETVNAVVPCSQPVPCCVPVAGSSFPELVRATASATLGALRFGSYPPDRLAGLHRAVERERGVRLDITPTFNYRPRASALPRRVVTAAELEESAAAGATRWVPSDLVWRSSRYLSADVSESGIRLVLQVDTRVHTPRWAEHWMAALERLLCAAATREVTAEELRRVVKESQPTRQESRCR</sequence>
<protein>
    <recommendedName>
        <fullName evidence="4">Condensation domain-containing protein</fullName>
    </recommendedName>
</protein>